<dbReference type="InterPro" id="IPR044492">
    <property type="entry name" value="P_typ_ATPase_HD_dom"/>
</dbReference>
<dbReference type="RefSeq" id="WP_014159204.1">
    <property type="nucleotide sequence ID" value="NC_016147.2"/>
</dbReference>
<evidence type="ECO:0000256" key="13">
    <source>
        <dbReference type="ARBA" id="ARBA00022967"/>
    </source>
</evidence>
<dbReference type="STRING" id="1045855.DSC_01865"/>
<comment type="subcellular location">
    <subcellularLocation>
        <location evidence="2">Cell inner membrane</location>
        <topology evidence="2">Multi-pass membrane protein</topology>
    </subcellularLocation>
</comment>
<feature type="transmembrane region" description="Helical" evidence="18">
    <location>
        <begin position="98"/>
        <end position="119"/>
    </location>
</feature>
<dbReference type="InterPro" id="IPR023214">
    <property type="entry name" value="HAD_sf"/>
</dbReference>
<dbReference type="EMBL" id="CP003093">
    <property type="protein sequence ID" value="AER55026.1"/>
    <property type="molecule type" value="Genomic_DNA"/>
</dbReference>
<dbReference type="GO" id="GO:0005524">
    <property type="term" value="F:ATP binding"/>
    <property type="evidence" value="ECO:0007669"/>
    <property type="project" value="UniProtKB-KW"/>
</dbReference>
<evidence type="ECO:0000256" key="18">
    <source>
        <dbReference type="SAM" id="Phobius"/>
    </source>
</evidence>
<comment type="similarity">
    <text evidence="3">Belongs to the cation transport ATPase (P-type) (TC 3.A.3) family. Type IIIB subfamily.</text>
</comment>
<dbReference type="Gene3D" id="2.70.150.10">
    <property type="entry name" value="Calcium-transporting ATPase, cytoplasmic transduction domain A"/>
    <property type="match status" value="1"/>
</dbReference>
<evidence type="ECO:0000256" key="9">
    <source>
        <dbReference type="ARBA" id="ARBA00022692"/>
    </source>
</evidence>
<sequence length="869" mass="92617">MPQAAPANPSSPAAGATPAAGYWSRPAAELIGQLQTTATGLSSDQARERLARDGGNSLGRSAAASPWRLFARQFYSPLVLILIFAAVVSAFVGEGQEAAIIGAIVLASCILSFTQEYSASRAMEALKERISTRASVLRDGRPVSIPTEEIVAGDVLTLSAGSLIPADGIILEARDFNVSEAALTGETFPVVKSPGQVAPEAGLALRSNVVFAGTSVRSGTATVLVVQTGNHTVFAGIAAAIQRKPPQTEFGTGIRRFGSLMTQIMLVIVVLVFVANLLLERPLIDSLLFSLALAVGLTPELLPAIISVTLARGARTLAGNGVIVRRLEAIENLGSMDILCTDKTGTLTEGVIHLDGCLDADGASSAQVMRWARLNAMLQTGLKNPLDEAIAAASPGNADLGRCTKVDEIPYDFVRKSLSVVVREAHSQDDLMICKGAVLNVAAACTWVLTATGPVPLDPQRRAALEERFKAWSAEGYRVLALAIRHLPRQRSYGRADEVGLAFAGFLLFLDPPKPGVAQALAAMAARGIGVKVITGDNRYVAQHLAAAVGLKAHAMITGEQLSHMTKEALFGLAPRTDLFVEIDPNQKERIIAALRQHGHAVGYLGDGINDAPALHTADIGISVEGAVEVAREAADMILLQRDLGVLLAGIDDSRKTFANTMKYISITTSASFGNMISMAFASLFLPFLPLLAKQILLNNFLSDLPALAIASDNVDLDQTRSPRHWDIGYIRRFMLCFGLVSTLFDFITFGFLLGIARASAETFQTAWFVESLITELTIVLVIRTRRAFWRSRPSALLARLSVAVLALAVAIPYLPAAGRLGFVPLPPMVMAGIVTITALYLLASEATKHWFFRHEQRRAPGHSATHAP</sequence>
<evidence type="ECO:0000256" key="12">
    <source>
        <dbReference type="ARBA" id="ARBA00022842"/>
    </source>
</evidence>
<feature type="domain" description="Cation-transporting P-type ATPase N-terminal" evidence="19">
    <location>
        <begin position="21"/>
        <end position="94"/>
    </location>
</feature>
<feature type="transmembrane region" description="Helical" evidence="18">
    <location>
        <begin position="74"/>
        <end position="92"/>
    </location>
</feature>
<reference evidence="20 21" key="1">
    <citation type="journal article" date="2012" name="J. Bacteriol.">
        <title>Complete Genome Sequence of the BTEX-Degrading Bacterium Pseudoxanthomonas spadix BD-a59.</title>
        <authorList>
            <person name="Lee S.H."/>
            <person name="Jin H.M."/>
            <person name="Lee H.J."/>
            <person name="Kim J.M."/>
            <person name="Jeon C.O."/>
        </authorList>
    </citation>
    <scope>NUCLEOTIDE SEQUENCE [LARGE SCALE GENOMIC DNA]</scope>
    <source>
        <strain evidence="20 21">BD-a59</strain>
    </source>
</reference>
<dbReference type="Gene3D" id="3.40.1110.10">
    <property type="entry name" value="Calcium-transporting ATPase, cytoplasmic domain N"/>
    <property type="match status" value="1"/>
</dbReference>
<keyword evidence="13" id="KW-1278">Translocase</keyword>
<dbReference type="InterPro" id="IPR008250">
    <property type="entry name" value="ATPase_P-typ_transduc_dom_A_sf"/>
</dbReference>
<dbReference type="Gene3D" id="1.20.1110.10">
    <property type="entry name" value="Calcium-transporting ATPase, transmembrane domain"/>
    <property type="match status" value="1"/>
</dbReference>
<dbReference type="Pfam" id="PF00689">
    <property type="entry name" value="Cation_ATPase_C"/>
    <property type="match status" value="1"/>
</dbReference>
<dbReference type="AlphaFoldDB" id="G7UUU7"/>
<evidence type="ECO:0000259" key="19">
    <source>
        <dbReference type="SMART" id="SM00831"/>
    </source>
</evidence>
<proteinExistence type="inferred from homology"/>
<dbReference type="SUPFAM" id="SSF81653">
    <property type="entry name" value="Calcium ATPase, transduction domain A"/>
    <property type="match status" value="1"/>
</dbReference>
<dbReference type="HOGENOM" id="CLU_002360_6_3_6"/>
<evidence type="ECO:0000256" key="14">
    <source>
        <dbReference type="ARBA" id="ARBA00022989"/>
    </source>
</evidence>
<dbReference type="InterPro" id="IPR023298">
    <property type="entry name" value="ATPase_P-typ_TM_dom_sf"/>
</dbReference>
<accession>G7UUU7</accession>
<dbReference type="InterPro" id="IPR023299">
    <property type="entry name" value="ATPase_P-typ_cyto_dom_N"/>
</dbReference>
<keyword evidence="12" id="KW-0460">Magnesium</keyword>
<keyword evidence="9 18" id="KW-0812">Transmembrane</keyword>
<name>G7UUU7_PSEUP</name>
<feature type="transmembrane region" description="Helical" evidence="18">
    <location>
        <begin position="763"/>
        <end position="783"/>
    </location>
</feature>
<dbReference type="Proteomes" id="UP000005870">
    <property type="component" value="Chromosome"/>
</dbReference>
<dbReference type="NCBIfam" id="TIGR01494">
    <property type="entry name" value="ATPase_P-type"/>
    <property type="match status" value="2"/>
</dbReference>
<dbReference type="InterPro" id="IPR036412">
    <property type="entry name" value="HAD-like_sf"/>
</dbReference>
<dbReference type="InterPro" id="IPR006415">
    <property type="entry name" value="P-type_ATPase_IIIB"/>
</dbReference>
<evidence type="ECO:0000256" key="11">
    <source>
        <dbReference type="ARBA" id="ARBA00022840"/>
    </source>
</evidence>
<gene>
    <name evidence="20" type="ordered locus">DSC_01865</name>
</gene>
<evidence type="ECO:0000256" key="16">
    <source>
        <dbReference type="ARBA" id="ARBA00029806"/>
    </source>
</evidence>
<evidence type="ECO:0000256" key="7">
    <source>
        <dbReference type="ARBA" id="ARBA00022519"/>
    </source>
</evidence>
<evidence type="ECO:0000256" key="17">
    <source>
        <dbReference type="ARBA" id="ARBA00047295"/>
    </source>
</evidence>
<dbReference type="InterPro" id="IPR006068">
    <property type="entry name" value="ATPase_P-typ_cation-transptr_C"/>
</dbReference>
<feature type="transmembrane region" description="Helical" evidence="18">
    <location>
        <begin position="795"/>
        <end position="815"/>
    </location>
</feature>
<dbReference type="Pfam" id="PF00690">
    <property type="entry name" value="Cation_ATPase_N"/>
    <property type="match status" value="1"/>
</dbReference>
<evidence type="ECO:0000256" key="15">
    <source>
        <dbReference type="ARBA" id="ARBA00023136"/>
    </source>
</evidence>
<keyword evidence="7" id="KW-0997">Cell inner membrane</keyword>
<evidence type="ECO:0000256" key="3">
    <source>
        <dbReference type="ARBA" id="ARBA00008746"/>
    </source>
</evidence>
<dbReference type="PRINTS" id="PR01836">
    <property type="entry name" value="MGATPASE"/>
</dbReference>
<protein>
    <recommendedName>
        <fullName evidence="5">Magnesium-transporting ATPase, P-type 1</fullName>
        <ecNumber evidence="4">7.2.2.14</ecNumber>
    </recommendedName>
    <alternativeName>
        <fullName evidence="16">Mg(2+) transport ATPase, P-type 1</fullName>
    </alternativeName>
</protein>
<dbReference type="PANTHER" id="PTHR42861">
    <property type="entry name" value="CALCIUM-TRANSPORTING ATPASE"/>
    <property type="match status" value="1"/>
</dbReference>
<comment type="function">
    <text evidence="1">Mediates magnesium influx to the cytosol.</text>
</comment>
<feature type="transmembrane region" description="Helical" evidence="18">
    <location>
        <begin position="260"/>
        <end position="279"/>
    </location>
</feature>
<dbReference type="Gene3D" id="3.40.50.1000">
    <property type="entry name" value="HAD superfamily/HAD-like"/>
    <property type="match status" value="1"/>
</dbReference>
<evidence type="ECO:0000256" key="6">
    <source>
        <dbReference type="ARBA" id="ARBA00022475"/>
    </source>
</evidence>
<dbReference type="InterPro" id="IPR001757">
    <property type="entry name" value="P_typ_ATPase"/>
</dbReference>
<keyword evidence="14 18" id="KW-1133">Transmembrane helix</keyword>
<dbReference type="InterPro" id="IPR004014">
    <property type="entry name" value="ATPase_P-typ_cation-transptr_N"/>
</dbReference>
<comment type="catalytic activity">
    <reaction evidence="17">
        <text>Mg(2+)(out) + ATP + H2O = Mg(2+)(in) + ADP + phosphate + H(+)</text>
        <dbReference type="Rhea" id="RHEA:10260"/>
        <dbReference type="ChEBI" id="CHEBI:15377"/>
        <dbReference type="ChEBI" id="CHEBI:15378"/>
        <dbReference type="ChEBI" id="CHEBI:18420"/>
        <dbReference type="ChEBI" id="CHEBI:30616"/>
        <dbReference type="ChEBI" id="CHEBI:43474"/>
        <dbReference type="ChEBI" id="CHEBI:456216"/>
        <dbReference type="EC" id="7.2.2.14"/>
    </reaction>
</comment>
<dbReference type="eggNOG" id="COG0474">
    <property type="taxonomic scope" value="Bacteria"/>
</dbReference>
<evidence type="ECO:0000256" key="5">
    <source>
        <dbReference type="ARBA" id="ARBA00013555"/>
    </source>
</evidence>
<dbReference type="Pfam" id="PF00122">
    <property type="entry name" value="E1-E2_ATPase"/>
    <property type="match status" value="1"/>
</dbReference>
<evidence type="ECO:0000256" key="2">
    <source>
        <dbReference type="ARBA" id="ARBA00004429"/>
    </source>
</evidence>
<dbReference type="InterPro" id="IPR059000">
    <property type="entry name" value="ATPase_P-type_domA"/>
</dbReference>
<evidence type="ECO:0000313" key="21">
    <source>
        <dbReference type="Proteomes" id="UP000005870"/>
    </source>
</evidence>
<dbReference type="SUPFAM" id="SSF56784">
    <property type="entry name" value="HAD-like"/>
    <property type="match status" value="1"/>
</dbReference>
<feature type="transmembrane region" description="Helical" evidence="18">
    <location>
        <begin position="734"/>
        <end position="757"/>
    </location>
</feature>
<dbReference type="SFLD" id="SFLDF00027">
    <property type="entry name" value="p-type_atpase"/>
    <property type="match status" value="1"/>
</dbReference>
<keyword evidence="21" id="KW-1185">Reference proteome</keyword>
<keyword evidence="11" id="KW-0067">ATP-binding</keyword>
<organism evidence="20 21">
    <name type="scientific">Pseudoxanthomonas spadix (strain BD-a59)</name>
    <dbReference type="NCBI Taxonomy" id="1045855"/>
    <lineage>
        <taxon>Bacteria</taxon>
        <taxon>Pseudomonadati</taxon>
        <taxon>Pseudomonadota</taxon>
        <taxon>Gammaproteobacteria</taxon>
        <taxon>Lysobacterales</taxon>
        <taxon>Lysobacteraceae</taxon>
        <taxon>Pseudoxanthomonas</taxon>
    </lineage>
</organism>
<dbReference type="NCBIfam" id="TIGR01524">
    <property type="entry name" value="ATPase-IIIB_Mg"/>
    <property type="match status" value="1"/>
</dbReference>
<dbReference type="OrthoDB" id="9814270at2"/>
<dbReference type="EC" id="7.2.2.14" evidence="4"/>
<dbReference type="GO" id="GO:0015444">
    <property type="term" value="F:P-type magnesium transporter activity"/>
    <property type="evidence" value="ECO:0007669"/>
    <property type="project" value="UniProtKB-EC"/>
</dbReference>
<keyword evidence="8" id="KW-0597">Phosphoprotein</keyword>
<evidence type="ECO:0000256" key="1">
    <source>
        <dbReference type="ARBA" id="ARBA00003954"/>
    </source>
</evidence>
<evidence type="ECO:0000256" key="4">
    <source>
        <dbReference type="ARBA" id="ARBA00012786"/>
    </source>
</evidence>
<dbReference type="SFLD" id="SFLDS00003">
    <property type="entry name" value="Haloacid_Dehalogenase"/>
    <property type="match status" value="1"/>
</dbReference>
<evidence type="ECO:0000256" key="8">
    <source>
        <dbReference type="ARBA" id="ARBA00022553"/>
    </source>
</evidence>
<dbReference type="GO" id="GO:0005886">
    <property type="term" value="C:plasma membrane"/>
    <property type="evidence" value="ECO:0007669"/>
    <property type="project" value="UniProtKB-SubCell"/>
</dbReference>
<dbReference type="GO" id="GO:0016887">
    <property type="term" value="F:ATP hydrolysis activity"/>
    <property type="evidence" value="ECO:0007669"/>
    <property type="project" value="InterPro"/>
</dbReference>
<keyword evidence="15 18" id="KW-0472">Membrane</keyword>
<dbReference type="Pfam" id="PF13246">
    <property type="entry name" value="Cation_ATPase"/>
    <property type="match status" value="1"/>
</dbReference>
<keyword evidence="6" id="KW-1003">Cell membrane</keyword>
<dbReference type="SFLD" id="SFLDG00002">
    <property type="entry name" value="C1.7:_P-type_atpase_like"/>
    <property type="match status" value="1"/>
</dbReference>
<dbReference type="PROSITE" id="PS00154">
    <property type="entry name" value="ATPASE_E1_E2"/>
    <property type="match status" value="1"/>
</dbReference>
<feature type="transmembrane region" description="Helical" evidence="18">
    <location>
        <begin position="673"/>
        <end position="693"/>
    </location>
</feature>
<feature type="transmembrane region" description="Helical" evidence="18">
    <location>
        <begin position="821"/>
        <end position="844"/>
    </location>
</feature>
<dbReference type="SUPFAM" id="SSF81665">
    <property type="entry name" value="Calcium ATPase, transmembrane domain M"/>
    <property type="match status" value="1"/>
</dbReference>
<evidence type="ECO:0000313" key="20">
    <source>
        <dbReference type="EMBL" id="AER55026.1"/>
    </source>
</evidence>
<evidence type="ECO:0000256" key="10">
    <source>
        <dbReference type="ARBA" id="ARBA00022741"/>
    </source>
</evidence>
<dbReference type="SMART" id="SM00831">
    <property type="entry name" value="Cation_ATPase_N"/>
    <property type="match status" value="1"/>
</dbReference>
<dbReference type="KEGG" id="psd:DSC_01865"/>
<dbReference type="InterPro" id="IPR018303">
    <property type="entry name" value="ATPase_P-typ_P_site"/>
</dbReference>
<keyword evidence="10" id="KW-0547">Nucleotide-binding</keyword>